<dbReference type="InterPro" id="IPR020827">
    <property type="entry name" value="Asparaginase/glutaminase_AS1"/>
</dbReference>
<dbReference type="SUPFAM" id="SSF53774">
    <property type="entry name" value="Glutaminase/Asparaginase"/>
    <property type="match status" value="1"/>
</dbReference>
<dbReference type="InterPro" id="IPR027475">
    <property type="entry name" value="Asparaginase/glutaminase_AS2"/>
</dbReference>
<dbReference type="PANTHER" id="PTHR11707">
    <property type="entry name" value="L-ASPARAGINASE"/>
    <property type="match status" value="1"/>
</dbReference>
<dbReference type="InterPro" id="IPR040919">
    <property type="entry name" value="Asparaginase_C"/>
</dbReference>
<dbReference type="Pfam" id="PF00710">
    <property type="entry name" value="Asparaginase"/>
    <property type="match status" value="1"/>
</dbReference>
<feature type="active site" evidence="2">
    <location>
        <position position="20"/>
    </location>
</feature>
<reference evidence="6" key="2">
    <citation type="submission" date="2017-11" db="EMBL/GenBank/DDBJ databases">
        <authorList>
            <person name="Das S.K."/>
        </authorList>
    </citation>
    <scope>NUCLEOTIDE SEQUENCE</scope>
    <source>
        <strain evidence="6">S4-41</strain>
    </source>
</reference>
<dbReference type="PRINTS" id="PR00139">
    <property type="entry name" value="ASNGLNASE"/>
</dbReference>
<keyword evidence="7" id="KW-1185">Reference proteome</keyword>
<protein>
    <submittedName>
        <fullName evidence="6">L-asparaginase 1</fullName>
    </submittedName>
</protein>
<gene>
    <name evidence="6" type="ORF">CUR86_13385</name>
</gene>
<comment type="caution">
    <text evidence="6">The sequence shown here is derived from an EMBL/GenBank/DDBJ whole genome shotgun (WGS) entry which is preliminary data.</text>
</comment>
<sequence length="351" mass="37975">MNSATDNHALPILVIYTGGTIGMRESDRGLVAAGDFESRMAAALSTLPPDRQRKLPRHVLWEAASPIDSSSATPVDWVALASMIAERYRDFSGFVVLHGTDTLAWCATSLAFRLQGLSKPVIVTGAQKPLEAADSDALDNLEAALRFAAESVLREVCVSFGGRLMRGCRARKWYTESSLGFETPNWPLLGEMVDHAPVLYSSRCWQHRGAPQFELAATPLPDVVRLLLWPGIRARDVARWLDDDQIKGVVIECWGSGNLPEDTELIGVLARAASTGKTMVAISQCPVGGVNLDVYATGRTLTEIGILSGDDMTPEAAHSKLAHLLAQALSPEELKQRFLTPLVGERGAFAT</sequence>
<feature type="domain" description="Asparaginase/glutaminase C-terminal" evidence="5">
    <location>
        <begin position="223"/>
        <end position="338"/>
    </location>
</feature>
<proteinExistence type="inferred from homology"/>
<dbReference type="InterPro" id="IPR027473">
    <property type="entry name" value="L-asparaginase_C"/>
</dbReference>
<accession>A0ABT6I8E1</accession>
<dbReference type="CDD" id="cd08963">
    <property type="entry name" value="L-asparaginase_I"/>
    <property type="match status" value="1"/>
</dbReference>
<dbReference type="PROSITE" id="PS51732">
    <property type="entry name" value="ASN_GLN_ASE_3"/>
    <property type="match status" value="1"/>
</dbReference>
<organism evidence="6 7">
    <name type="scientific">Salinicola acroporae</name>
    <dbReference type="NCBI Taxonomy" id="1541440"/>
    <lineage>
        <taxon>Bacteria</taxon>
        <taxon>Pseudomonadati</taxon>
        <taxon>Pseudomonadota</taxon>
        <taxon>Gammaproteobacteria</taxon>
        <taxon>Oceanospirillales</taxon>
        <taxon>Halomonadaceae</taxon>
        <taxon>Salinicola</taxon>
    </lineage>
</organism>
<evidence type="ECO:0000259" key="5">
    <source>
        <dbReference type="Pfam" id="PF17763"/>
    </source>
</evidence>
<feature type="active site" evidence="3">
    <location>
        <position position="100"/>
    </location>
</feature>
<dbReference type="EMBL" id="PGFS01000001">
    <property type="protein sequence ID" value="MDH4573335.1"/>
    <property type="molecule type" value="Genomic_DNA"/>
</dbReference>
<name>A0ABT6I8E1_9GAMM</name>
<dbReference type="PIRSF" id="PIRSF001220">
    <property type="entry name" value="L-ASNase_gatD"/>
    <property type="match status" value="1"/>
</dbReference>
<dbReference type="SFLD" id="SFLDS00057">
    <property type="entry name" value="Glutaminase/Asparaginase"/>
    <property type="match status" value="1"/>
</dbReference>
<evidence type="ECO:0000256" key="2">
    <source>
        <dbReference type="PROSITE-ProRule" id="PRU10099"/>
    </source>
</evidence>
<evidence type="ECO:0000259" key="4">
    <source>
        <dbReference type="Pfam" id="PF00710"/>
    </source>
</evidence>
<dbReference type="Gene3D" id="3.40.50.40">
    <property type="match status" value="1"/>
</dbReference>
<dbReference type="Gene3D" id="3.40.50.1170">
    <property type="entry name" value="L-asparaginase, N-terminal domain"/>
    <property type="match status" value="1"/>
</dbReference>
<dbReference type="PANTHER" id="PTHR11707:SF28">
    <property type="entry name" value="60 KDA LYSOPHOSPHOLIPASE"/>
    <property type="match status" value="1"/>
</dbReference>
<dbReference type="Pfam" id="PF17763">
    <property type="entry name" value="Asparaginase_C"/>
    <property type="match status" value="1"/>
</dbReference>
<feature type="domain" description="L-asparaginase N-terminal" evidence="4">
    <location>
        <begin position="12"/>
        <end position="196"/>
    </location>
</feature>
<dbReference type="InterPro" id="IPR006034">
    <property type="entry name" value="Asparaginase/glutaminase-like"/>
</dbReference>
<dbReference type="PIRSF" id="PIRSF500176">
    <property type="entry name" value="L_ASNase"/>
    <property type="match status" value="1"/>
</dbReference>
<evidence type="ECO:0000313" key="7">
    <source>
        <dbReference type="Proteomes" id="UP001162135"/>
    </source>
</evidence>
<evidence type="ECO:0000256" key="1">
    <source>
        <dbReference type="ARBA" id="ARBA00010518"/>
    </source>
</evidence>
<dbReference type="Proteomes" id="UP001162135">
    <property type="component" value="Unassembled WGS sequence"/>
</dbReference>
<dbReference type="PROSITE" id="PS00917">
    <property type="entry name" value="ASN_GLN_ASE_2"/>
    <property type="match status" value="1"/>
</dbReference>
<dbReference type="InterPro" id="IPR036152">
    <property type="entry name" value="Asp/glu_Ase-like_sf"/>
</dbReference>
<dbReference type="SMART" id="SM00870">
    <property type="entry name" value="Asparaginase"/>
    <property type="match status" value="1"/>
</dbReference>
<dbReference type="InterPro" id="IPR037152">
    <property type="entry name" value="L-asparaginase_N_sf"/>
</dbReference>
<reference evidence="6" key="1">
    <citation type="journal article" date="2015" name="Antonie Van Leeuwenhoek">
        <title>Comparative 16S rRNA signatures and multilocus sequence analysis for the genus Salinicola and description of Salinicola acroporae sp. nov., isolated from coral Acropora digitifera.</title>
        <authorList>
            <person name="Lepcha R.T."/>
            <person name="Poddar A."/>
            <person name="Schumann P."/>
            <person name="Das S.K."/>
        </authorList>
    </citation>
    <scope>NUCLEOTIDE SEQUENCE</scope>
    <source>
        <strain evidence="6">S4-41</strain>
    </source>
</reference>
<evidence type="ECO:0000256" key="3">
    <source>
        <dbReference type="PROSITE-ProRule" id="PRU10100"/>
    </source>
</evidence>
<dbReference type="InterPro" id="IPR027474">
    <property type="entry name" value="L-asparaginase_N"/>
</dbReference>
<dbReference type="InterPro" id="IPR041725">
    <property type="entry name" value="L-asparaginase_I"/>
</dbReference>
<dbReference type="PROSITE" id="PS00144">
    <property type="entry name" value="ASN_GLN_ASE_1"/>
    <property type="match status" value="1"/>
</dbReference>
<evidence type="ECO:0000313" key="6">
    <source>
        <dbReference type="EMBL" id="MDH4573335.1"/>
    </source>
</evidence>
<dbReference type="RefSeq" id="WP_110716232.1">
    <property type="nucleotide sequence ID" value="NZ_PGFS01000001.1"/>
</dbReference>
<comment type="similarity">
    <text evidence="1">Belongs to the asparaginase 1 family.</text>
</comment>